<dbReference type="KEGG" id="buz:AYM40_06750"/>
<dbReference type="InterPro" id="IPR040442">
    <property type="entry name" value="Pyrv_kinase-like_dom_sf"/>
</dbReference>
<dbReference type="GO" id="GO:0000287">
    <property type="term" value="F:magnesium ion binding"/>
    <property type="evidence" value="ECO:0007669"/>
    <property type="project" value="TreeGrafter"/>
</dbReference>
<evidence type="ECO:0000313" key="7">
    <source>
        <dbReference type="EMBL" id="ANB74584.1"/>
    </source>
</evidence>
<evidence type="ECO:0000256" key="2">
    <source>
        <dbReference type="ARBA" id="ARBA00022723"/>
    </source>
</evidence>
<evidence type="ECO:0000256" key="1">
    <source>
        <dbReference type="ARBA" id="ARBA00001946"/>
    </source>
</evidence>
<feature type="binding site" evidence="5">
    <location>
        <position position="120"/>
    </location>
    <ligand>
        <name>Mg(2+)</name>
        <dbReference type="ChEBI" id="CHEBI:18420"/>
    </ligand>
</feature>
<keyword evidence="3 5" id="KW-0460">Magnesium</keyword>
<keyword evidence="8" id="KW-1185">Reference proteome</keyword>
<feature type="binding site" evidence="4">
    <location>
        <position position="67"/>
    </location>
    <ligand>
        <name>substrate</name>
    </ligand>
</feature>
<evidence type="ECO:0000259" key="6">
    <source>
        <dbReference type="Pfam" id="PF03328"/>
    </source>
</evidence>
<evidence type="ECO:0000256" key="4">
    <source>
        <dbReference type="PIRSR" id="PIRSR015582-1"/>
    </source>
</evidence>
<accession>A0A160FPQ7</accession>
<reference evidence="7 8" key="1">
    <citation type="journal article" date="2016" name="Gene">
        <title>PacBio SMRT assembly of a complex multi-replicon genome reveals chlorocatechol degradative operon in a region of genome plasticity.</title>
        <authorList>
            <person name="Ricker N."/>
            <person name="Shen S.Y."/>
            <person name="Goordial J."/>
            <person name="Jin S."/>
            <person name="Fulthorpe R.R."/>
        </authorList>
    </citation>
    <scope>NUCLEOTIDE SEQUENCE [LARGE SCALE GENOMIC DNA]</scope>
    <source>
        <strain evidence="7 8">OLGA172</strain>
    </source>
</reference>
<evidence type="ECO:0000256" key="5">
    <source>
        <dbReference type="PIRSR" id="PIRSR015582-2"/>
    </source>
</evidence>
<dbReference type="AlphaFoldDB" id="A0A160FPQ7"/>
<dbReference type="Proteomes" id="UP000076852">
    <property type="component" value="Chromosome 1"/>
</dbReference>
<dbReference type="InterPro" id="IPR015813">
    <property type="entry name" value="Pyrv/PenolPyrv_kinase-like_dom"/>
</dbReference>
<dbReference type="PANTHER" id="PTHR32308">
    <property type="entry name" value="LYASE BETA SUBUNIT, PUTATIVE (AFU_ORTHOLOGUE AFUA_4G13030)-RELATED"/>
    <property type="match status" value="1"/>
</dbReference>
<evidence type="ECO:0000256" key="3">
    <source>
        <dbReference type="ARBA" id="ARBA00022842"/>
    </source>
</evidence>
<dbReference type="GO" id="GO:0003824">
    <property type="term" value="F:catalytic activity"/>
    <property type="evidence" value="ECO:0007669"/>
    <property type="project" value="InterPro"/>
</dbReference>
<dbReference type="InterPro" id="IPR005000">
    <property type="entry name" value="Aldolase/citrate-lyase_domain"/>
</dbReference>
<comment type="cofactor">
    <cofactor evidence="1">
        <name>Mg(2+)</name>
        <dbReference type="ChEBI" id="CHEBI:18420"/>
    </cofactor>
</comment>
<dbReference type="SUPFAM" id="SSF51621">
    <property type="entry name" value="Phosphoenolpyruvate/pyruvate domain"/>
    <property type="match status" value="1"/>
</dbReference>
<dbReference type="EMBL" id="CP014578">
    <property type="protein sequence ID" value="ANB74584.1"/>
    <property type="molecule type" value="Genomic_DNA"/>
</dbReference>
<gene>
    <name evidence="7" type="ORF">AYM40_06750</name>
</gene>
<dbReference type="GO" id="GO:0006107">
    <property type="term" value="P:oxaloacetate metabolic process"/>
    <property type="evidence" value="ECO:0007669"/>
    <property type="project" value="TreeGrafter"/>
</dbReference>
<dbReference type="Pfam" id="PF03328">
    <property type="entry name" value="HpcH_HpaI"/>
    <property type="match status" value="1"/>
</dbReference>
<feature type="binding site" evidence="4">
    <location>
        <position position="120"/>
    </location>
    <ligand>
        <name>substrate</name>
    </ligand>
</feature>
<feature type="domain" description="HpcH/HpaI aldolase/citrate lyase" evidence="6">
    <location>
        <begin position="7"/>
        <end position="215"/>
    </location>
</feature>
<dbReference type="PIRSF" id="PIRSF015582">
    <property type="entry name" value="Cit_lyase_B"/>
    <property type="match status" value="1"/>
</dbReference>
<name>A0A160FPQ7_9BURK</name>
<organism evidence="7 8">
    <name type="scientific">Paraburkholderia phytofirmans OLGA172</name>
    <dbReference type="NCBI Taxonomy" id="1417228"/>
    <lineage>
        <taxon>Bacteria</taxon>
        <taxon>Pseudomonadati</taxon>
        <taxon>Pseudomonadota</taxon>
        <taxon>Betaproteobacteria</taxon>
        <taxon>Burkholderiales</taxon>
        <taxon>Burkholderiaceae</taxon>
        <taxon>Paraburkholderia</taxon>
    </lineage>
</organism>
<dbReference type="PANTHER" id="PTHR32308:SF10">
    <property type="entry name" value="CITRATE LYASE SUBUNIT BETA"/>
    <property type="match status" value="1"/>
</dbReference>
<sequence length="276" mass="29662">MRPSVSSLLFVPGDRFDRFDKAVATGASGVIVDLEDAVAPQNKAAAREAIFRWLSSDHAESAEIIVRINGPEAQWHDEDLSFVSELPSSVTIMCPKSEPDTVRDVARRIDGRHALYALVETVAGVLGLRDMATVKGLHRFAFGNVDFGVDASITVSDDEMELAAVRTMFVLESRLAGLPAPVDGVSLELRDQARISEHAARAKRFGFGGKLCIHPAQVLAVNATFCPSTAEIEWARNVLAKFGASGGSAVAHEGEMIDRPVAERAARILASVPSTR</sequence>
<proteinExistence type="predicted"/>
<feature type="binding site" evidence="5">
    <location>
        <position position="146"/>
    </location>
    <ligand>
        <name>Mg(2+)</name>
        <dbReference type="ChEBI" id="CHEBI:18420"/>
    </ligand>
</feature>
<keyword evidence="2 5" id="KW-0479">Metal-binding</keyword>
<protein>
    <recommendedName>
        <fullName evidence="6">HpcH/HpaI aldolase/citrate lyase domain-containing protein</fullName>
    </recommendedName>
</protein>
<dbReference type="InterPro" id="IPR011206">
    <property type="entry name" value="Citrate_lyase_beta/mcl1/mcl2"/>
</dbReference>
<evidence type="ECO:0000313" key="8">
    <source>
        <dbReference type="Proteomes" id="UP000076852"/>
    </source>
</evidence>
<dbReference type="STRING" id="1804984.AYM40_06750"/>
<dbReference type="Gene3D" id="3.20.20.60">
    <property type="entry name" value="Phosphoenolpyruvate-binding domains"/>
    <property type="match status" value="1"/>
</dbReference>